<evidence type="ECO:0000313" key="6">
    <source>
        <dbReference type="Proteomes" id="UP001187531"/>
    </source>
</evidence>
<dbReference type="SMART" id="SM00320">
    <property type="entry name" value="WD40"/>
    <property type="match status" value="5"/>
</dbReference>
<dbReference type="PANTHER" id="PTHR14107:SF16">
    <property type="entry name" value="AT02583P"/>
    <property type="match status" value="1"/>
</dbReference>
<protein>
    <recommendedName>
        <fullName evidence="4">Anaphase-promoting complex subunit 4-like WD40 domain-containing protein</fullName>
    </recommendedName>
</protein>
<proteinExistence type="predicted"/>
<feature type="domain" description="Anaphase-promoting complex subunit 4-like WD40" evidence="4">
    <location>
        <begin position="241"/>
        <end position="324"/>
    </location>
</feature>
<keyword evidence="6" id="KW-1185">Reference proteome</keyword>
<name>A0AA88L628_ARTSF</name>
<dbReference type="InterPro" id="IPR051362">
    <property type="entry name" value="WD_repeat_creC_regulators"/>
</dbReference>
<dbReference type="AlphaFoldDB" id="A0AA88L628"/>
<evidence type="ECO:0000256" key="1">
    <source>
        <dbReference type="ARBA" id="ARBA00022574"/>
    </source>
</evidence>
<dbReference type="EMBL" id="JAVRJZ010000017">
    <property type="protein sequence ID" value="KAK2709321.1"/>
    <property type="molecule type" value="Genomic_DNA"/>
</dbReference>
<dbReference type="PANTHER" id="PTHR14107">
    <property type="entry name" value="WD REPEAT PROTEIN"/>
    <property type="match status" value="1"/>
</dbReference>
<feature type="repeat" description="WD" evidence="3">
    <location>
        <begin position="272"/>
        <end position="313"/>
    </location>
</feature>
<dbReference type="InterPro" id="IPR036322">
    <property type="entry name" value="WD40_repeat_dom_sf"/>
</dbReference>
<dbReference type="InterPro" id="IPR001680">
    <property type="entry name" value="WD40_rpt"/>
</dbReference>
<keyword evidence="2" id="KW-0677">Repeat</keyword>
<comment type="caution">
    <text evidence="5">The sequence shown here is derived from an EMBL/GenBank/DDBJ whole genome shotgun (WGS) entry which is preliminary data.</text>
</comment>
<evidence type="ECO:0000259" key="4">
    <source>
        <dbReference type="Pfam" id="PF12894"/>
    </source>
</evidence>
<keyword evidence="1 3" id="KW-0853">WD repeat</keyword>
<dbReference type="InterPro" id="IPR015943">
    <property type="entry name" value="WD40/YVTN_repeat-like_dom_sf"/>
</dbReference>
<reference evidence="5" key="1">
    <citation type="submission" date="2023-07" db="EMBL/GenBank/DDBJ databases">
        <title>Chromosome-level genome assembly of Artemia franciscana.</title>
        <authorList>
            <person name="Jo E."/>
        </authorList>
    </citation>
    <scope>NUCLEOTIDE SEQUENCE</scope>
    <source>
        <tissue evidence="5">Whole body</tissue>
    </source>
</reference>
<dbReference type="PROSITE" id="PS50082">
    <property type="entry name" value="WD_REPEATS_2"/>
    <property type="match status" value="1"/>
</dbReference>
<dbReference type="InterPro" id="IPR024977">
    <property type="entry name" value="Apc4-like_WD40_dom"/>
</dbReference>
<dbReference type="Pfam" id="PF12894">
    <property type="entry name" value="ANAPC4_WD40"/>
    <property type="match status" value="1"/>
</dbReference>
<dbReference type="Proteomes" id="UP001187531">
    <property type="component" value="Unassembled WGS sequence"/>
</dbReference>
<dbReference type="EMBL" id="JAVRJZ010000017">
    <property type="protein sequence ID" value="KAK2709320.1"/>
    <property type="molecule type" value="Genomic_DNA"/>
</dbReference>
<evidence type="ECO:0000313" key="5">
    <source>
        <dbReference type="EMBL" id="KAK2709320.1"/>
    </source>
</evidence>
<accession>A0AA88L628</accession>
<organism evidence="5 6">
    <name type="scientific">Artemia franciscana</name>
    <name type="common">Brine shrimp</name>
    <name type="synonym">Artemia sanfranciscana</name>
    <dbReference type="NCBI Taxonomy" id="6661"/>
    <lineage>
        <taxon>Eukaryota</taxon>
        <taxon>Metazoa</taxon>
        <taxon>Ecdysozoa</taxon>
        <taxon>Arthropoda</taxon>
        <taxon>Crustacea</taxon>
        <taxon>Branchiopoda</taxon>
        <taxon>Anostraca</taxon>
        <taxon>Artemiidae</taxon>
        <taxon>Artemia</taxon>
    </lineage>
</organism>
<dbReference type="SUPFAM" id="SSF50978">
    <property type="entry name" value="WD40 repeat-like"/>
    <property type="match status" value="1"/>
</dbReference>
<evidence type="ECO:0000256" key="3">
    <source>
        <dbReference type="PROSITE-ProRule" id="PRU00221"/>
    </source>
</evidence>
<gene>
    <name evidence="5" type="ORF">QYM36_013103</name>
</gene>
<dbReference type="Gene3D" id="2.130.10.10">
    <property type="entry name" value="YVTN repeat-like/Quinoprotein amine dehydrogenase"/>
    <property type="match status" value="1"/>
</dbReference>
<evidence type="ECO:0000256" key="2">
    <source>
        <dbReference type="ARBA" id="ARBA00022737"/>
    </source>
</evidence>
<sequence>MALAPNSSMPDEVRCSFTLREGAYKLATRHEFSKPMRNIPAYSQTTTGYQPTNQVAAVNPHVRVSSVIIPSSNSVTLLCYNFGKEIHVCSQSSLKQSSDGSRILDKRFYKGTSPTCHDFNSTGACMDGVLLAIGFSAGQIQLIDPIRKDYTKLYNEDRLIEKTRVTCIKWVPESSNQFLVSYESGKMYIYNEELTCVNGGAPSFQTFKSGEGYSVYTCKTKSTRNPLYKWDLGESCINEFEFSPCAQYLAVVTRDGLLRVFNYNEMEVIGIGKSYFGSLLCLAWSPDSKFVAVGGEDDLITIWSMSERKIVARGQGHKSWVAALAFDPYITAFDSEYPIGSDSVDDNVDSKLKTETNGKFGTWYRLGSVGQDAQICMWDLMEDTLKHPISKRVSVLVTQSANSTVSSTSGSSNSKYSFSRVTNLFFKETTPSDTSDLTLSQRLSYLTLSDRKKEDKYKKGPALQRDRNTSARSVNFEDLIAIGSVHCPRLNERPLLEPLICKKVALERLTSIQFLEDCFILSCQDGILYVWQRPRRLVNGATEIREGTMV</sequence>